<dbReference type="InterPro" id="IPR002523">
    <property type="entry name" value="MgTranspt_CorA/ZnTranspt_ZntB"/>
</dbReference>
<dbReference type="AlphaFoldDB" id="A0AAD5Y6S9"/>
<name>A0AAD5Y6S9_9FUNG</name>
<keyword evidence="2" id="KW-1185">Reference proteome</keyword>
<dbReference type="InterPro" id="IPR045861">
    <property type="entry name" value="CorA_cytoplasmic_dom"/>
</dbReference>
<dbReference type="GO" id="GO:0016020">
    <property type="term" value="C:membrane"/>
    <property type="evidence" value="ECO:0007669"/>
    <property type="project" value="InterPro"/>
</dbReference>
<dbReference type="PANTHER" id="PTHR21535:SF51">
    <property type="entry name" value="MANGANESE RESISTANCE PROTEIN MNR2"/>
    <property type="match status" value="1"/>
</dbReference>
<dbReference type="Gene3D" id="1.20.58.340">
    <property type="entry name" value="Magnesium transport protein CorA, transmembrane region"/>
    <property type="match status" value="1"/>
</dbReference>
<dbReference type="SUPFAM" id="SSF143865">
    <property type="entry name" value="CorA soluble domain-like"/>
    <property type="match status" value="1"/>
</dbReference>
<gene>
    <name evidence="1" type="primary">MNR2_2</name>
    <name evidence="1" type="ORF">HK103_002278</name>
</gene>
<proteinExistence type="predicted"/>
<protein>
    <submittedName>
        <fullName evidence="1">CorA metal ion transporter</fullName>
    </submittedName>
</protein>
<accession>A0AAD5Y6S9</accession>
<dbReference type="PANTHER" id="PTHR21535">
    <property type="entry name" value="MAGNESIUM AND COBALT TRANSPORT PROTEIN/MITOCHONDRIAL IMPORT INNER MEMBRANE TRANSLOCASE SUBUNIT TIM8"/>
    <property type="match status" value="1"/>
</dbReference>
<comment type="caution">
    <text evidence="1">The sequence shown here is derived from an EMBL/GenBank/DDBJ whole genome shotgun (WGS) entry which is preliminary data.</text>
</comment>
<evidence type="ECO:0000313" key="1">
    <source>
        <dbReference type="EMBL" id="KAJ3259375.1"/>
    </source>
</evidence>
<dbReference type="GO" id="GO:0010961">
    <property type="term" value="P:intracellular magnesium ion homeostasis"/>
    <property type="evidence" value="ECO:0007669"/>
    <property type="project" value="TreeGrafter"/>
</dbReference>
<evidence type="ECO:0000313" key="2">
    <source>
        <dbReference type="Proteomes" id="UP001210925"/>
    </source>
</evidence>
<dbReference type="EMBL" id="JADGKB010000018">
    <property type="protein sequence ID" value="KAJ3259375.1"/>
    <property type="molecule type" value="Genomic_DNA"/>
</dbReference>
<sequence>MNFHQQPNRHTNHVVNNLAQETNILEYHLPDYICYLFIDDITNKFLPYIRQLENETDSIDDLVLILKANDQSDMLSRISKARKRVMKLQRLINTKPELIKLIAHRLKDSTTSNIMLYFEDVYDHAYTMKQDIAQFEVSLSRSHSHYLAQINIEITQASNRGNEISTNLTTLASVLVP</sequence>
<dbReference type="GO" id="GO:0015095">
    <property type="term" value="F:magnesium ion transmembrane transporter activity"/>
    <property type="evidence" value="ECO:0007669"/>
    <property type="project" value="TreeGrafter"/>
</dbReference>
<dbReference type="Proteomes" id="UP001210925">
    <property type="component" value="Unassembled WGS sequence"/>
</dbReference>
<reference evidence="1" key="1">
    <citation type="submission" date="2020-05" db="EMBL/GenBank/DDBJ databases">
        <title>Phylogenomic resolution of chytrid fungi.</title>
        <authorList>
            <person name="Stajich J.E."/>
            <person name="Amses K."/>
            <person name="Simmons R."/>
            <person name="Seto K."/>
            <person name="Myers J."/>
            <person name="Bonds A."/>
            <person name="Quandt C.A."/>
            <person name="Barry K."/>
            <person name="Liu P."/>
            <person name="Grigoriev I."/>
            <person name="Longcore J.E."/>
            <person name="James T.Y."/>
        </authorList>
    </citation>
    <scope>NUCLEOTIDE SEQUENCE</scope>
    <source>
        <strain evidence="1">PLAUS21</strain>
    </source>
</reference>
<dbReference type="Pfam" id="PF01544">
    <property type="entry name" value="CorA"/>
    <property type="match status" value="1"/>
</dbReference>
<organism evidence="1 2">
    <name type="scientific">Boothiomyces macroporosus</name>
    <dbReference type="NCBI Taxonomy" id="261099"/>
    <lineage>
        <taxon>Eukaryota</taxon>
        <taxon>Fungi</taxon>
        <taxon>Fungi incertae sedis</taxon>
        <taxon>Chytridiomycota</taxon>
        <taxon>Chytridiomycota incertae sedis</taxon>
        <taxon>Chytridiomycetes</taxon>
        <taxon>Rhizophydiales</taxon>
        <taxon>Terramycetaceae</taxon>
        <taxon>Boothiomyces</taxon>
    </lineage>
</organism>